<keyword evidence="3" id="KW-1185">Reference proteome</keyword>
<evidence type="ECO:0000313" key="2">
    <source>
        <dbReference type="EMBL" id="KAK0427646.1"/>
    </source>
</evidence>
<dbReference type="InterPro" id="IPR036430">
    <property type="entry name" value="RNase_T2-like_sf"/>
</dbReference>
<protein>
    <recommendedName>
        <fullName evidence="4">Lipase domain-containing protein</fullName>
    </recommendedName>
</protein>
<gene>
    <name evidence="2" type="ORF">QR680_010344</name>
</gene>
<proteinExistence type="predicted"/>
<dbReference type="GO" id="GO:0033897">
    <property type="term" value="F:ribonuclease T2 activity"/>
    <property type="evidence" value="ECO:0007669"/>
    <property type="project" value="InterPro"/>
</dbReference>
<dbReference type="AlphaFoldDB" id="A0AA39IQ30"/>
<keyword evidence="1" id="KW-0732">Signal</keyword>
<reference evidence="2" key="1">
    <citation type="submission" date="2023-06" db="EMBL/GenBank/DDBJ databases">
        <title>Genomic analysis of the entomopathogenic nematode Steinernema hermaphroditum.</title>
        <authorList>
            <person name="Schwarz E.M."/>
            <person name="Heppert J.K."/>
            <person name="Baniya A."/>
            <person name="Schwartz H.T."/>
            <person name="Tan C.-H."/>
            <person name="Antoshechkin I."/>
            <person name="Sternberg P.W."/>
            <person name="Goodrich-Blair H."/>
            <person name="Dillman A.R."/>
        </authorList>
    </citation>
    <scope>NUCLEOTIDE SEQUENCE</scope>
    <source>
        <strain evidence="2">PS9179</strain>
        <tissue evidence="2">Whole animal</tissue>
    </source>
</reference>
<evidence type="ECO:0008006" key="4">
    <source>
        <dbReference type="Google" id="ProtNLM"/>
    </source>
</evidence>
<feature type="signal peptide" evidence="1">
    <location>
        <begin position="1"/>
        <end position="17"/>
    </location>
</feature>
<dbReference type="Gene3D" id="3.90.730.10">
    <property type="entry name" value="Ribonuclease T2-like"/>
    <property type="match status" value="1"/>
</dbReference>
<dbReference type="GO" id="GO:0003723">
    <property type="term" value="F:RNA binding"/>
    <property type="evidence" value="ECO:0007669"/>
    <property type="project" value="InterPro"/>
</dbReference>
<dbReference type="SUPFAM" id="SSF55895">
    <property type="entry name" value="Ribonuclease Rh-like"/>
    <property type="match status" value="1"/>
</dbReference>
<accession>A0AA39IQ30</accession>
<evidence type="ECO:0000256" key="1">
    <source>
        <dbReference type="SAM" id="SignalP"/>
    </source>
</evidence>
<sequence>MKLRLFFFCLLTATALAAERFDFVETPSDVDHGPDRPRNASDFEDHLFSGPETFFKWILHLKQNFSDTGLLEGALHRQHYLILSNNVARRPNEPVLTIHGLWVNGINGPRRTFNAQNIGRDMRTFLNRNWPNLRRNNPNEEFW</sequence>
<evidence type="ECO:0000313" key="3">
    <source>
        <dbReference type="Proteomes" id="UP001175271"/>
    </source>
</evidence>
<organism evidence="2 3">
    <name type="scientific">Steinernema hermaphroditum</name>
    <dbReference type="NCBI Taxonomy" id="289476"/>
    <lineage>
        <taxon>Eukaryota</taxon>
        <taxon>Metazoa</taxon>
        <taxon>Ecdysozoa</taxon>
        <taxon>Nematoda</taxon>
        <taxon>Chromadorea</taxon>
        <taxon>Rhabditida</taxon>
        <taxon>Tylenchina</taxon>
        <taxon>Panagrolaimomorpha</taxon>
        <taxon>Strongyloidoidea</taxon>
        <taxon>Steinernematidae</taxon>
        <taxon>Steinernema</taxon>
    </lineage>
</organism>
<comment type="caution">
    <text evidence="2">The sequence shown here is derived from an EMBL/GenBank/DDBJ whole genome shotgun (WGS) entry which is preliminary data.</text>
</comment>
<name>A0AA39IQ30_9BILA</name>
<dbReference type="Proteomes" id="UP001175271">
    <property type="component" value="Unassembled WGS sequence"/>
</dbReference>
<dbReference type="EMBL" id="JAUCMV010000001">
    <property type="protein sequence ID" value="KAK0427646.1"/>
    <property type="molecule type" value="Genomic_DNA"/>
</dbReference>
<feature type="chain" id="PRO_5041312082" description="Lipase domain-containing protein" evidence="1">
    <location>
        <begin position="18"/>
        <end position="143"/>
    </location>
</feature>